<feature type="transmembrane region" description="Helical" evidence="1">
    <location>
        <begin position="6"/>
        <end position="29"/>
    </location>
</feature>
<feature type="transmembrane region" description="Helical" evidence="1">
    <location>
        <begin position="86"/>
        <end position="105"/>
    </location>
</feature>
<proteinExistence type="predicted"/>
<dbReference type="RefSeq" id="WP_128493480.1">
    <property type="nucleotide sequence ID" value="NZ_RZNB01000001.1"/>
</dbReference>
<dbReference type="AlphaFoldDB" id="A0A444PXN6"/>
<dbReference type="OrthoDB" id="4484240at2"/>
<evidence type="ECO:0000313" key="3">
    <source>
        <dbReference type="Proteomes" id="UP000288547"/>
    </source>
</evidence>
<dbReference type="EMBL" id="RZNB01000001">
    <property type="protein sequence ID" value="RWZ52638.1"/>
    <property type="molecule type" value="Genomic_DNA"/>
</dbReference>
<keyword evidence="1" id="KW-1133">Transmembrane helix</keyword>
<protein>
    <submittedName>
        <fullName evidence="2">AzlD domain-containing protein</fullName>
    </submittedName>
</protein>
<organism evidence="2 3">
    <name type="scientific">Labedella phragmitis</name>
    <dbReference type="NCBI Taxonomy" id="2498849"/>
    <lineage>
        <taxon>Bacteria</taxon>
        <taxon>Bacillati</taxon>
        <taxon>Actinomycetota</taxon>
        <taxon>Actinomycetes</taxon>
        <taxon>Micrococcales</taxon>
        <taxon>Microbacteriaceae</taxon>
        <taxon>Labedella</taxon>
    </lineage>
</organism>
<accession>A0A444PXN6</accession>
<evidence type="ECO:0000256" key="1">
    <source>
        <dbReference type="SAM" id="Phobius"/>
    </source>
</evidence>
<keyword evidence="3" id="KW-1185">Reference proteome</keyword>
<reference evidence="2 3" key="1">
    <citation type="submission" date="2018-12" db="EMBL/GenBank/DDBJ databases">
        <authorList>
            <person name="Li F."/>
        </authorList>
    </citation>
    <scope>NUCLEOTIDE SEQUENCE [LARGE SCALE GENOMIC DNA]</scope>
    <source>
        <strain evidence="2 3">11W25H-1</strain>
    </source>
</reference>
<keyword evidence="1" id="KW-0472">Membrane</keyword>
<dbReference type="Pfam" id="PF05437">
    <property type="entry name" value="AzlD"/>
    <property type="match status" value="1"/>
</dbReference>
<keyword evidence="1" id="KW-0812">Transmembrane</keyword>
<feature type="transmembrane region" description="Helical" evidence="1">
    <location>
        <begin position="41"/>
        <end position="61"/>
    </location>
</feature>
<sequence>MSAVTIGLLVAAGALAVGTLALRLVGVLLRARITPSDRVQELLDTGVAVLFCALIATATLVEAQEFVGWARPAGVAVGGLLAWRKAPFVVVVIAAAAVAAVLRLVGIP</sequence>
<dbReference type="InterPro" id="IPR008407">
    <property type="entry name" value="Brnchd-chn_aa_trnsp_AzlD"/>
</dbReference>
<comment type="caution">
    <text evidence="2">The sequence shown here is derived from an EMBL/GenBank/DDBJ whole genome shotgun (WGS) entry which is preliminary data.</text>
</comment>
<dbReference type="Proteomes" id="UP000288547">
    <property type="component" value="Unassembled WGS sequence"/>
</dbReference>
<name>A0A444PXN6_9MICO</name>
<evidence type="ECO:0000313" key="2">
    <source>
        <dbReference type="EMBL" id="RWZ52638.1"/>
    </source>
</evidence>
<gene>
    <name evidence="2" type="ORF">ELQ90_01425</name>
</gene>